<dbReference type="Gene3D" id="2.60.40.10">
    <property type="entry name" value="Immunoglobulins"/>
    <property type="match status" value="1"/>
</dbReference>
<feature type="chain" id="PRO_5013127164" description="Copper amine oxidase-like N-terminal domain-containing protein" evidence="2">
    <location>
        <begin position="29"/>
        <end position="516"/>
    </location>
</feature>
<protein>
    <recommendedName>
        <fullName evidence="3">Copper amine oxidase-like N-terminal domain-containing protein</fullName>
    </recommendedName>
</protein>
<dbReference type="EMBL" id="BDUF01000086">
    <property type="protein sequence ID" value="GAX91151.1"/>
    <property type="molecule type" value="Genomic_DNA"/>
</dbReference>
<accession>A0A292YQH0</accession>
<proteinExistence type="predicted"/>
<dbReference type="InterPro" id="IPR036582">
    <property type="entry name" value="Mao_N_sf"/>
</dbReference>
<sequence length="516" mass="56701">MVRKKFWAAMLALAMVFSMILLPAPAKAAEQIQWGEVQKGVYDPLHPYTLLWSGDVLSQGGLNLKTMKYSSKSKEVDIVMNQYGDLGATGILELEGQDLEDPTDSDLAGYTNSVDMQQGKVYLIVLQDGSLAKIRIDRMTLPTKVYFSYVFEKQGGDNNQGSNDNQGGNQGTSGDEIPTYYFEEGSAIEISWKRYSNDSYYILYRSDNGADYVKLTDFNLYENSFVDKYALADHTYYYLIYSYDANNKYIGKVGPMRAIITKKSGSGGSGASSQIILQIGSYTARVNGVEKSLDVAPFILDGRTMVPIRFIGEALGAQIDYNAAEQRVTLTQNNGNTIMLWIDKSEASVNGKTVYMDVPAKVINGRTMVPIRFVSENFNQTVSFDSATQTITISGQGGSVPQNNGNNSSNNGVNTIDLSFFYGTWSLWTPGAAVGGQYSPGANAGYITIKSDGTYEWSSVLDGDLTGEWKKTGKSSEIMIMNGESEDNWTARKQDDGTIMVFDSVGVYHIGTRVTN</sequence>
<feature type="signal peptide" evidence="2">
    <location>
        <begin position="1"/>
        <end position="28"/>
    </location>
</feature>
<dbReference type="InterPro" id="IPR013783">
    <property type="entry name" value="Ig-like_fold"/>
</dbReference>
<gene>
    <name evidence="4" type="ORF">EFBL_2817</name>
</gene>
<dbReference type="InterPro" id="IPR012854">
    <property type="entry name" value="Cu_amine_oxidase-like_N"/>
</dbReference>
<dbReference type="AlphaFoldDB" id="A0A292YQH0"/>
<dbReference type="OrthoDB" id="2680104at2"/>
<dbReference type="Pfam" id="PF07833">
    <property type="entry name" value="Cu_amine_oxidN1"/>
    <property type="match status" value="1"/>
</dbReference>
<evidence type="ECO:0000313" key="4">
    <source>
        <dbReference type="EMBL" id="GAX91151.1"/>
    </source>
</evidence>
<dbReference type="Gene3D" id="3.30.457.10">
    <property type="entry name" value="Copper amine oxidase-like, N-terminal domain"/>
    <property type="match status" value="1"/>
</dbReference>
<organism evidence="4 5">
    <name type="scientific">Effusibacillus lacus</name>
    <dbReference type="NCBI Taxonomy" id="1348429"/>
    <lineage>
        <taxon>Bacteria</taxon>
        <taxon>Bacillati</taxon>
        <taxon>Bacillota</taxon>
        <taxon>Bacilli</taxon>
        <taxon>Bacillales</taxon>
        <taxon>Alicyclobacillaceae</taxon>
        <taxon>Effusibacillus</taxon>
    </lineage>
</organism>
<feature type="domain" description="Copper amine oxidase-like N-terminal" evidence="3">
    <location>
        <begin position="286"/>
        <end position="393"/>
    </location>
</feature>
<feature type="region of interest" description="Disordered" evidence="1">
    <location>
        <begin position="157"/>
        <end position="176"/>
    </location>
</feature>
<dbReference type="Proteomes" id="UP000217785">
    <property type="component" value="Unassembled WGS sequence"/>
</dbReference>
<dbReference type="RefSeq" id="WP_096182888.1">
    <property type="nucleotide sequence ID" value="NZ_BDUF01000086.1"/>
</dbReference>
<comment type="caution">
    <text evidence="4">The sequence shown here is derived from an EMBL/GenBank/DDBJ whole genome shotgun (WGS) entry which is preliminary data.</text>
</comment>
<feature type="compositionally biased region" description="Low complexity" evidence="1">
    <location>
        <begin position="157"/>
        <end position="175"/>
    </location>
</feature>
<reference evidence="5" key="1">
    <citation type="submission" date="2017-07" db="EMBL/GenBank/DDBJ databases">
        <title>Draft genome sequence of Effusibacillus lacus strain skLN1.</title>
        <authorList>
            <person name="Watanabe M."/>
            <person name="Kojima H."/>
            <person name="Fukui M."/>
        </authorList>
    </citation>
    <scope>NUCLEOTIDE SEQUENCE [LARGE SCALE GENOMIC DNA]</scope>
    <source>
        <strain evidence="5">skLN1</strain>
    </source>
</reference>
<evidence type="ECO:0000256" key="2">
    <source>
        <dbReference type="SAM" id="SignalP"/>
    </source>
</evidence>
<keyword evidence="5" id="KW-1185">Reference proteome</keyword>
<evidence type="ECO:0000259" key="3">
    <source>
        <dbReference type="Pfam" id="PF07833"/>
    </source>
</evidence>
<evidence type="ECO:0000256" key="1">
    <source>
        <dbReference type="SAM" id="MobiDB-lite"/>
    </source>
</evidence>
<keyword evidence="2" id="KW-0732">Signal</keyword>
<name>A0A292YQH0_9BACL</name>
<evidence type="ECO:0000313" key="5">
    <source>
        <dbReference type="Proteomes" id="UP000217785"/>
    </source>
</evidence>
<dbReference type="SUPFAM" id="SSF55383">
    <property type="entry name" value="Copper amine oxidase, domain N"/>
    <property type="match status" value="1"/>
</dbReference>